<dbReference type="GeneID" id="89949872"/>
<dbReference type="Pfam" id="PF13966">
    <property type="entry name" value="zf-RVT"/>
    <property type="match status" value="1"/>
</dbReference>
<dbReference type="Proteomes" id="UP001304243">
    <property type="component" value="Unassembled WGS sequence"/>
</dbReference>
<dbReference type="RefSeq" id="XP_064676683.1">
    <property type="nucleotide sequence ID" value="XM_064825465.1"/>
</dbReference>
<dbReference type="EMBL" id="JASEJX010000034">
    <property type="protein sequence ID" value="KAK4510017.1"/>
    <property type="molecule type" value="Genomic_DNA"/>
</dbReference>
<evidence type="ECO:0000313" key="4">
    <source>
        <dbReference type="Proteomes" id="UP001304243"/>
    </source>
</evidence>
<protein>
    <submittedName>
        <fullName evidence="3">RNA polymerase II subunit 3</fullName>
    </submittedName>
</protein>
<accession>A0AAN7D3I0</accession>
<proteinExistence type="predicted"/>
<dbReference type="InterPro" id="IPR026960">
    <property type="entry name" value="RVT-Znf"/>
</dbReference>
<dbReference type="AlphaFoldDB" id="A0AAN7D3I0"/>
<keyword evidence="4" id="KW-1185">Reference proteome</keyword>
<feature type="region of interest" description="Disordered" evidence="1">
    <location>
        <begin position="1"/>
        <end position="22"/>
    </location>
</feature>
<evidence type="ECO:0000313" key="3">
    <source>
        <dbReference type="EMBL" id="KAK4510017.1"/>
    </source>
</evidence>
<feature type="domain" description="Reverse transcriptase zinc-binding" evidence="2">
    <location>
        <begin position="79"/>
        <end position="147"/>
    </location>
</feature>
<gene>
    <name evidence="3" type="primary">rpb3</name>
    <name evidence="3" type="ORF">ATC70_006186</name>
</gene>
<evidence type="ECO:0000259" key="2">
    <source>
        <dbReference type="Pfam" id="PF13966"/>
    </source>
</evidence>
<comment type="caution">
    <text evidence="3">The sequence shown here is derived from an EMBL/GenBank/DDBJ whole genome shotgun (WGS) entry which is preliminary data.</text>
</comment>
<reference evidence="3 4" key="1">
    <citation type="submission" date="2022-11" db="EMBL/GenBank/DDBJ databases">
        <title>Mucor velutinosus strain NIH1002 WGS.</title>
        <authorList>
            <person name="Subramanian P."/>
            <person name="Mullikin J.C."/>
            <person name="Segre J.A."/>
            <person name="Zelazny A.M."/>
        </authorList>
    </citation>
    <scope>NUCLEOTIDE SEQUENCE [LARGE SCALE GENOMIC DNA]</scope>
    <source>
        <strain evidence="3 4">NIH1002</strain>
    </source>
</reference>
<feature type="compositionally biased region" description="Basic and acidic residues" evidence="1">
    <location>
        <begin position="1"/>
        <end position="10"/>
    </location>
</feature>
<name>A0AAN7D3I0_9FUNG</name>
<organism evidence="3 4">
    <name type="scientific">Mucor velutinosus</name>
    <dbReference type="NCBI Taxonomy" id="708070"/>
    <lineage>
        <taxon>Eukaryota</taxon>
        <taxon>Fungi</taxon>
        <taxon>Fungi incertae sedis</taxon>
        <taxon>Mucoromycota</taxon>
        <taxon>Mucoromycotina</taxon>
        <taxon>Mucoromycetes</taxon>
        <taxon>Mucorales</taxon>
        <taxon>Mucorineae</taxon>
        <taxon>Mucoraceae</taxon>
        <taxon>Mucor</taxon>
    </lineage>
</organism>
<sequence length="233" mass="26420">MAFTDQERTVMLESSTTTSPSAPSFSHWYIITGPCSKATVDKITLGALQRLWHPSFNMLRDPAHPPRYRPPHLLLPPRLWRDFWSLCLPAKAFTPWWRLLHGHLSVQARLHSINVVKYPSPLCKVCQEAPEDEYHMVIGCSSKSLFWYEVASHLGLTPKFPTDAAIWLGLTTLHGQDNHPLDISILELLGAAFSCVWQHHWGCTLDGKSWLTRAVFSSFLADNAKLISSFVDM</sequence>
<evidence type="ECO:0000256" key="1">
    <source>
        <dbReference type="SAM" id="MobiDB-lite"/>
    </source>
</evidence>